<dbReference type="KEGG" id="npy:NPRO_24730"/>
<dbReference type="EMBL" id="AP021858">
    <property type="protein sequence ID" value="BBO24878.1"/>
    <property type="molecule type" value="Genomic_DNA"/>
</dbReference>
<dbReference type="Gene3D" id="3.90.1150.200">
    <property type="match status" value="1"/>
</dbReference>
<dbReference type="Proteomes" id="UP000662873">
    <property type="component" value="Chromosome"/>
</dbReference>
<evidence type="ECO:0000313" key="1">
    <source>
        <dbReference type="EMBL" id="BBO24878.1"/>
    </source>
</evidence>
<accession>A0A809RE12</accession>
<evidence type="ECO:0008006" key="3">
    <source>
        <dbReference type="Google" id="ProtNLM"/>
    </source>
</evidence>
<gene>
    <name evidence="1" type="ORF">NPRO_24730</name>
</gene>
<proteinExistence type="predicted"/>
<name>A0A809RE12_9BACT</name>
<reference evidence="1" key="1">
    <citation type="journal article" name="DNA Res.">
        <title>The physiological potential of anammox bacteria as revealed by their core genome structure.</title>
        <authorList>
            <person name="Okubo T."/>
            <person name="Toyoda A."/>
            <person name="Fukuhara K."/>
            <person name="Uchiyama I."/>
            <person name="Harigaya Y."/>
            <person name="Kuroiwa M."/>
            <person name="Suzuki T."/>
            <person name="Murakami Y."/>
            <person name="Suwa Y."/>
            <person name="Takami H."/>
        </authorList>
    </citation>
    <scope>NUCLEOTIDE SEQUENCE</scope>
    <source>
        <strain evidence="1">317325-2</strain>
    </source>
</reference>
<sequence length="140" mass="15665">MTRPNPPTTPEEYIAGLDEPRRTHVQTLFDLIRKAAPELEPWMVSGKIGFGKFPYQGKSKACSGEWFKLGLASNKNSIMFASCAAGENGKTLPETYAEKLPKASIGRSCINFRKFEDADLDVLREIAERTAKADFSNWMM</sequence>
<protein>
    <recommendedName>
        <fullName evidence="3">YdhG-like domain-containing protein</fullName>
    </recommendedName>
</protein>
<dbReference type="AlphaFoldDB" id="A0A809RE12"/>
<organism evidence="1 2">
    <name type="scientific">Candidatus Nitrosymbiomonas proteolyticus</name>
    <dbReference type="NCBI Taxonomy" id="2608984"/>
    <lineage>
        <taxon>Bacteria</taxon>
        <taxon>Bacillati</taxon>
        <taxon>Armatimonadota</taxon>
        <taxon>Armatimonadota incertae sedis</taxon>
        <taxon>Candidatus Nitrosymbiomonas</taxon>
    </lineage>
</organism>
<evidence type="ECO:0000313" key="2">
    <source>
        <dbReference type="Proteomes" id="UP000662873"/>
    </source>
</evidence>
<dbReference type="SUPFAM" id="SSF159888">
    <property type="entry name" value="YdhG-like"/>
    <property type="match status" value="1"/>
</dbReference>